<organism evidence="1 2">
    <name type="scientific">Streblomastix strix</name>
    <dbReference type="NCBI Taxonomy" id="222440"/>
    <lineage>
        <taxon>Eukaryota</taxon>
        <taxon>Metamonada</taxon>
        <taxon>Preaxostyla</taxon>
        <taxon>Oxymonadida</taxon>
        <taxon>Streblomastigidae</taxon>
        <taxon>Streblomastix</taxon>
    </lineage>
</organism>
<dbReference type="EMBL" id="SNRW01006020">
    <property type="protein sequence ID" value="KAA6383892.1"/>
    <property type="molecule type" value="Genomic_DNA"/>
</dbReference>
<sequence length="158" mass="18594">MVPGKSRSGKLSETIKGINVTPVKKREVIAKFKKFGNNDRYLVSKRNSVYSSVKNKKKLQTWHTIEAKWRPEEDDKKRHAFILKLHKKGSMNWHFLPNPPFSQKISQCTLYITLRQQYLRKEIKMSPQVNRETLGMEEAVYHQNFGRCQGLEKDCLDQ</sequence>
<dbReference type="Proteomes" id="UP000324800">
    <property type="component" value="Unassembled WGS sequence"/>
</dbReference>
<name>A0A5J4VMP1_9EUKA</name>
<protein>
    <submittedName>
        <fullName evidence="1">Uncharacterized protein</fullName>
    </submittedName>
</protein>
<comment type="caution">
    <text evidence="1">The sequence shown here is derived from an EMBL/GenBank/DDBJ whole genome shotgun (WGS) entry which is preliminary data.</text>
</comment>
<evidence type="ECO:0000313" key="1">
    <source>
        <dbReference type="EMBL" id="KAA6383892.1"/>
    </source>
</evidence>
<gene>
    <name evidence="1" type="ORF">EZS28_020583</name>
</gene>
<reference evidence="1 2" key="1">
    <citation type="submission" date="2019-03" db="EMBL/GenBank/DDBJ databases">
        <title>Single cell metagenomics reveals metabolic interactions within the superorganism composed of flagellate Streblomastix strix and complex community of Bacteroidetes bacteria on its surface.</title>
        <authorList>
            <person name="Treitli S.C."/>
            <person name="Kolisko M."/>
            <person name="Husnik F."/>
            <person name="Keeling P."/>
            <person name="Hampl V."/>
        </authorList>
    </citation>
    <scope>NUCLEOTIDE SEQUENCE [LARGE SCALE GENOMIC DNA]</scope>
    <source>
        <strain evidence="1">ST1C</strain>
    </source>
</reference>
<dbReference type="AlphaFoldDB" id="A0A5J4VMP1"/>
<evidence type="ECO:0000313" key="2">
    <source>
        <dbReference type="Proteomes" id="UP000324800"/>
    </source>
</evidence>
<accession>A0A5J4VMP1</accession>
<proteinExistence type="predicted"/>